<name>A0ABT8FYF7_9MICO</name>
<dbReference type="InterPro" id="IPR009057">
    <property type="entry name" value="Homeodomain-like_sf"/>
</dbReference>
<accession>A0ABT8FYF7</accession>
<dbReference type="InterPro" id="IPR023772">
    <property type="entry name" value="DNA-bd_HTH_TetR-type_CS"/>
</dbReference>
<dbReference type="Proteomes" id="UP001172738">
    <property type="component" value="Unassembled WGS sequence"/>
</dbReference>
<evidence type="ECO:0000313" key="6">
    <source>
        <dbReference type="EMBL" id="MDN4471925.1"/>
    </source>
</evidence>
<dbReference type="PROSITE" id="PS50977">
    <property type="entry name" value="HTH_TETR_2"/>
    <property type="match status" value="1"/>
</dbReference>
<feature type="DNA-binding region" description="H-T-H motif" evidence="4">
    <location>
        <begin position="40"/>
        <end position="59"/>
    </location>
</feature>
<dbReference type="RefSeq" id="WP_301126094.1">
    <property type="nucleotide sequence ID" value="NZ_JAUHPV010000002.1"/>
</dbReference>
<dbReference type="InterPro" id="IPR050109">
    <property type="entry name" value="HTH-type_TetR-like_transc_reg"/>
</dbReference>
<proteinExistence type="predicted"/>
<reference evidence="6" key="1">
    <citation type="submission" date="2023-06" db="EMBL/GenBank/DDBJ databases">
        <title>SYSU T00b26.</title>
        <authorList>
            <person name="Gao L."/>
            <person name="Fang B.-Z."/>
            <person name="Li W.-J."/>
        </authorList>
    </citation>
    <scope>NUCLEOTIDE SEQUENCE</scope>
    <source>
        <strain evidence="6">SYSU T00b26</strain>
    </source>
</reference>
<evidence type="ECO:0000256" key="2">
    <source>
        <dbReference type="ARBA" id="ARBA00023125"/>
    </source>
</evidence>
<dbReference type="Gene3D" id="1.10.10.60">
    <property type="entry name" value="Homeodomain-like"/>
    <property type="match status" value="1"/>
</dbReference>
<evidence type="ECO:0000313" key="7">
    <source>
        <dbReference type="Proteomes" id="UP001172738"/>
    </source>
</evidence>
<keyword evidence="2 4" id="KW-0238">DNA-binding</keyword>
<evidence type="ECO:0000256" key="1">
    <source>
        <dbReference type="ARBA" id="ARBA00023015"/>
    </source>
</evidence>
<evidence type="ECO:0000256" key="3">
    <source>
        <dbReference type="ARBA" id="ARBA00023163"/>
    </source>
</evidence>
<dbReference type="PANTHER" id="PTHR30055">
    <property type="entry name" value="HTH-TYPE TRANSCRIPTIONAL REGULATOR RUTR"/>
    <property type="match status" value="1"/>
</dbReference>
<dbReference type="PROSITE" id="PS01081">
    <property type="entry name" value="HTH_TETR_1"/>
    <property type="match status" value="1"/>
</dbReference>
<dbReference type="SUPFAM" id="SSF46689">
    <property type="entry name" value="Homeodomain-like"/>
    <property type="match status" value="1"/>
</dbReference>
<evidence type="ECO:0000259" key="5">
    <source>
        <dbReference type="PROSITE" id="PS50977"/>
    </source>
</evidence>
<keyword evidence="3" id="KW-0804">Transcription</keyword>
<protein>
    <submittedName>
        <fullName evidence="6">Helix-turn-helix domain-containing protein</fullName>
    </submittedName>
</protein>
<dbReference type="PANTHER" id="PTHR30055:SF238">
    <property type="entry name" value="MYCOFACTOCIN BIOSYNTHESIS TRANSCRIPTIONAL REGULATOR MFTR-RELATED"/>
    <property type="match status" value="1"/>
</dbReference>
<organism evidence="6 7">
    <name type="scientific">Demequina zhanjiangensis</name>
    <dbReference type="NCBI Taxonomy" id="3051659"/>
    <lineage>
        <taxon>Bacteria</taxon>
        <taxon>Bacillati</taxon>
        <taxon>Actinomycetota</taxon>
        <taxon>Actinomycetes</taxon>
        <taxon>Micrococcales</taxon>
        <taxon>Demequinaceae</taxon>
        <taxon>Demequina</taxon>
    </lineage>
</organism>
<dbReference type="Pfam" id="PF00440">
    <property type="entry name" value="TetR_N"/>
    <property type="match status" value="1"/>
</dbReference>
<sequence length="207" mass="21866">MDTSENSSSGLRQRKKRARRAALVESAQTLVLARGLDAVTVEDIAAEAGVSARTFFNYFDSKDEAVLGLPGTDIDADVVDTFVAGGPTGEAFDDLVVVARALVSGLAAYKEGMKRSMALAEKEPSLLSQQIAWFDAQKATFAALLEQRIASGAASADPELGSGLLMLLLQNVAVAWGREDCTRDPEQVLDGVIAQLTDLIPPGRSPA</sequence>
<keyword evidence="1" id="KW-0805">Transcription regulation</keyword>
<keyword evidence="7" id="KW-1185">Reference proteome</keyword>
<feature type="domain" description="HTH tetR-type" evidence="5">
    <location>
        <begin position="17"/>
        <end position="77"/>
    </location>
</feature>
<dbReference type="EMBL" id="JAUHPV010000002">
    <property type="protein sequence ID" value="MDN4471925.1"/>
    <property type="molecule type" value="Genomic_DNA"/>
</dbReference>
<dbReference type="InterPro" id="IPR001647">
    <property type="entry name" value="HTH_TetR"/>
</dbReference>
<evidence type="ECO:0000256" key="4">
    <source>
        <dbReference type="PROSITE-ProRule" id="PRU00335"/>
    </source>
</evidence>
<comment type="caution">
    <text evidence="6">The sequence shown here is derived from an EMBL/GenBank/DDBJ whole genome shotgun (WGS) entry which is preliminary data.</text>
</comment>
<dbReference type="Gene3D" id="1.10.357.10">
    <property type="entry name" value="Tetracycline Repressor, domain 2"/>
    <property type="match status" value="1"/>
</dbReference>
<gene>
    <name evidence="6" type="ORF">QQX04_02825</name>
</gene>
<dbReference type="PRINTS" id="PR00455">
    <property type="entry name" value="HTHTETR"/>
</dbReference>